<dbReference type="KEGG" id="mcui:G8O30_11330"/>
<dbReference type="RefSeq" id="WP_239672165.1">
    <property type="nucleotide sequence ID" value="NZ_CP049742.1"/>
</dbReference>
<feature type="transmembrane region" description="Helical" evidence="7">
    <location>
        <begin position="6"/>
        <end position="28"/>
    </location>
</feature>
<evidence type="ECO:0000256" key="7">
    <source>
        <dbReference type="SAM" id="Phobius"/>
    </source>
</evidence>
<evidence type="ECO:0000313" key="8">
    <source>
        <dbReference type="EMBL" id="QPC47495.1"/>
    </source>
</evidence>
<evidence type="ECO:0000256" key="4">
    <source>
        <dbReference type="ARBA" id="ARBA00022692"/>
    </source>
</evidence>
<keyword evidence="9" id="KW-1185">Reference proteome</keyword>
<comment type="subcellular location">
    <subcellularLocation>
        <location evidence="1">Cell membrane</location>
        <topology evidence="1">Multi-pass membrane protein</topology>
    </subcellularLocation>
</comment>
<keyword evidence="6 7" id="KW-0472">Membrane</keyword>
<dbReference type="PANTHER" id="PTHR43663:SF1">
    <property type="entry name" value="CHROMATE TRANSPORTER"/>
    <property type="match status" value="1"/>
</dbReference>
<feature type="transmembrane region" description="Helical" evidence="7">
    <location>
        <begin position="160"/>
        <end position="175"/>
    </location>
</feature>
<dbReference type="Proteomes" id="UP000593626">
    <property type="component" value="Chromosome"/>
</dbReference>
<dbReference type="InterPro" id="IPR003370">
    <property type="entry name" value="Chromate_transpt"/>
</dbReference>
<dbReference type="Pfam" id="PF02417">
    <property type="entry name" value="Chromate_transp"/>
    <property type="match status" value="1"/>
</dbReference>
<dbReference type="PANTHER" id="PTHR43663">
    <property type="entry name" value="CHROMATE TRANSPORT PROTEIN-RELATED"/>
    <property type="match status" value="1"/>
</dbReference>
<protein>
    <submittedName>
        <fullName evidence="8">Chromate transporter</fullName>
    </submittedName>
</protein>
<accession>A0A7S8HGJ3</accession>
<evidence type="ECO:0000256" key="1">
    <source>
        <dbReference type="ARBA" id="ARBA00004651"/>
    </source>
</evidence>
<evidence type="ECO:0000256" key="5">
    <source>
        <dbReference type="ARBA" id="ARBA00022989"/>
    </source>
</evidence>
<organism evidence="8 9">
    <name type="scientific">Mangrovibacillus cuniculi</name>
    <dbReference type="NCBI Taxonomy" id="2593652"/>
    <lineage>
        <taxon>Bacteria</taxon>
        <taxon>Bacillati</taxon>
        <taxon>Bacillota</taxon>
        <taxon>Bacilli</taxon>
        <taxon>Bacillales</taxon>
        <taxon>Bacillaceae</taxon>
        <taxon>Mangrovibacillus</taxon>
    </lineage>
</organism>
<evidence type="ECO:0000313" key="9">
    <source>
        <dbReference type="Proteomes" id="UP000593626"/>
    </source>
</evidence>
<keyword evidence="5 7" id="KW-1133">Transmembrane helix</keyword>
<evidence type="ECO:0000256" key="3">
    <source>
        <dbReference type="ARBA" id="ARBA00022475"/>
    </source>
</evidence>
<keyword evidence="4 7" id="KW-0812">Transmembrane</keyword>
<feature type="transmembrane region" description="Helical" evidence="7">
    <location>
        <begin position="134"/>
        <end position="154"/>
    </location>
</feature>
<keyword evidence="3" id="KW-1003">Cell membrane</keyword>
<evidence type="ECO:0000256" key="6">
    <source>
        <dbReference type="ARBA" id="ARBA00023136"/>
    </source>
</evidence>
<gene>
    <name evidence="8" type="ORF">G8O30_11330</name>
</gene>
<dbReference type="AlphaFoldDB" id="A0A7S8HGJ3"/>
<dbReference type="GO" id="GO:0015109">
    <property type="term" value="F:chromate transmembrane transporter activity"/>
    <property type="evidence" value="ECO:0007669"/>
    <property type="project" value="InterPro"/>
</dbReference>
<name>A0A7S8HGJ3_9BACI</name>
<dbReference type="InterPro" id="IPR052518">
    <property type="entry name" value="CHR_Transporter"/>
</dbReference>
<reference evidence="8 9" key="1">
    <citation type="submission" date="2019-07" db="EMBL/GenBank/DDBJ databases">
        <title>Genome sequence of 2 isolates from Red Sea Mangroves.</title>
        <authorList>
            <person name="Sefrji F."/>
            <person name="Michoud G."/>
            <person name="Merlino G."/>
            <person name="Daffonchio D."/>
        </authorList>
    </citation>
    <scope>NUCLEOTIDE SEQUENCE [LARGE SCALE GENOMIC DNA]</scope>
    <source>
        <strain evidence="8 9">R1DC41</strain>
    </source>
</reference>
<evidence type="ECO:0000256" key="2">
    <source>
        <dbReference type="ARBA" id="ARBA00005262"/>
    </source>
</evidence>
<feature type="transmembrane region" description="Helical" evidence="7">
    <location>
        <begin position="70"/>
        <end position="97"/>
    </location>
</feature>
<comment type="similarity">
    <text evidence="2">Belongs to the chromate ion transporter (CHR) (TC 2.A.51) family.</text>
</comment>
<sequence length="176" mass="18927">MIYLEIFIAFLIPNIIGYGGGPAVIPLIESEVVTRYGWLTTKEFGEVLAIANTLPGPIATKMSGVIGYEVAGWGGAAVAIFATVAPSLLLMIFLVGFLMKHKDHPKVQALSATVRPAIAVLMAGLTFRFVESSYVDSGIIHTIILGVAGIYGIYVKKWHAGWFILVGLLYGALFIR</sequence>
<dbReference type="EMBL" id="CP049742">
    <property type="protein sequence ID" value="QPC47495.1"/>
    <property type="molecule type" value="Genomic_DNA"/>
</dbReference>
<dbReference type="GO" id="GO:0005886">
    <property type="term" value="C:plasma membrane"/>
    <property type="evidence" value="ECO:0007669"/>
    <property type="project" value="UniProtKB-SubCell"/>
</dbReference>
<proteinExistence type="inferred from homology"/>